<evidence type="ECO:0000313" key="3">
    <source>
        <dbReference type="EMBL" id="KAF7441187.1"/>
    </source>
</evidence>
<name>A0A8H7DXK9_PLEOS</name>
<comment type="caution">
    <text evidence="3">The sequence shown here is derived from an EMBL/GenBank/DDBJ whole genome shotgun (WGS) entry which is preliminary data.</text>
</comment>
<dbReference type="RefSeq" id="XP_036637031.1">
    <property type="nucleotide sequence ID" value="XM_036771186.1"/>
</dbReference>
<reference evidence="3" key="1">
    <citation type="submission" date="2019-07" db="EMBL/GenBank/DDBJ databases">
        <authorList>
            <person name="Palmer J.M."/>
        </authorList>
    </citation>
    <scope>NUCLEOTIDE SEQUENCE</scope>
    <source>
        <strain evidence="3">PC9</strain>
    </source>
</reference>
<accession>A0A8H7DXK9</accession>
<dbReference type="EMBL" id="JACETU010000001">
    <property type="protein sequence ID" value="KAF7441187.1"/>
    <property type="molecule type" value="Genomic_DNA"/>
</dbReference>
<dbReference type="Proteomes" id="UP000623687">
    <property type="component" value="Unassembled WGS sequence"/>
</dbReference>
<dbReference type="GeneID" id="59371377"/>
<dbReference type="OrthoDB" id="2912841at2759"/>
<dbReference type="VEuPathDB" id="FungiDB:PC9H_001536"/>
<gene>
    <name evidence="3" type="ORF">PC9H_001536</name>
</gene>
<keyword evidence="4" id="KW-1185">Reference proteome</keyword>
<organism evidence="3 4">
    <name type="scientific">Pleurotus ostreatus</name>
    <name type="common">Oyster mushroom</name>
    <name type="synonym">White-rot fungus</name>
    <dbReference type="NCBI Taxonomy" id="5322"/>
    <lineage>
        <taxon>Eukaryota</taxon>
        <taxon>Fungi</taxon>
        <taxon>Dikarya</taxon>
        <taxon>Basidiomycota</taxon>
        <taxon>Agaricomycotina</taxon>
        <taxon>Agaricomycetes</taxon>
        <taxon>Agaricomycetidae</taxon>
        <taxon>Agaricales</taxon>
        <taxon>Pleurotineae</taxon>
        <taxon>Pleurotaceae</taxon>
        <taxon>Pleurotus</taxon>
    </lineage>
</organism>
<sequence length="191" mass="20721">MALLPRQDKDTAISATSETAFRSGGSKLRGADIALICIFAVLLCFTIMYLVLYRDPTSATRRLRKFPSDYFRNPFRSYAAGSGAQPPSPSASTDVKSPDMRDVERFPRPTFLLGEPSDLLGHRGQTRLSKWCPKHSEPKSGSTVSTVHHGGLHPAVAGNSSETDAKTRPRLSANITSLPPAYLSFPAGVRS</sequence>
<proteinExistence type="predicted"/>
<evidence type="ECO:0000256" key="1">
    <source>
        <dbReference type="SAM" id="MobiDB-lite"/>
    </source>
</evidence>
<feature type="region of interest" description="Disordered" evidence="1">
    <location>
        <begin position="77"/>
        <end position="101"/>
    </location>
</feature>
<feature type="transmembrane region" description="Helical" evidence="2">
    <location>
        <begin position="33"/>
        <end position="52"/>
    </location>
</feature>
<keyword evidence="2" id="KW-0812">Transmembrane</keyword>
<keyword evidence="2" id="KW-1133">Transmembrane helix</keyword>
<evidence type="ECO:0000256" key="2">
    <source>
        <dbReference type="SAM" id="Phobius"/>
    </source>
</evidence>
<dbReference type="AlphaFoldDB" id="A0A8H7DXK9"/>
<evidence type="ECO:0000313" key="4">
    <source>
        <dbReference type="Proteomes" id="UP000623687"/>
    </source>
</evidence>
<protein>
    <submittedName>
        <fullName evidence="3">Uncharacterized protein</fullName>
    </submittedName>
</protein>
<feature type="region of interest" description="Disordered" evidence="1">
    <location>
        <begin position="130"/>
        <end position="173"/>
    </location>
</feature>
<keyword evidence="2" id="KW-0472">Membrane</keyword>